<organism evidence="2 3">
    <name type="scientific">Tetraparma gracilis</name>
    <dbReference type="NCBI Taxonomy" id="2962635"/>
    <lineage>
        <taxon>Eukaryota</taxon>
        <taxon>Sar</taxon>
        <taxon>Stramenopiles</taxon>
        <taxon>Ochrophyta</taxon>
        <taxon>Bolidophyceae</taxon>
        <taxon>Parmales</taxon>
        <taxon>Triparmaceae</taxon>
        <taxon>Tetraparma</taxon>
    </lineage>
</organism>
<dbReference type="InterPro" id="IPR007914">
    <property type="entry name" value="UPF0193"/>
</dbReference>
<evidence type="ECO:0000313" key="2">
    <source>
        <dbReference type="EMBL" id="GMI37487.1"/>
    </source>
</evidence>
<feature type="compositionally biased region" description="Basic and acidic residues" evidence="1">
    <location>
        <begin position="234"/>
        <end position="244"/>
    </location>
</feature>
<sequence>MDGMLPAQARALKKLHGDALGGEERSLYDSGSLLASASSTNQENWRAFGNDTEAGRLMHQLYGASYKPKINYPTLKTRKGGGPNNNSWMPNNKNSHAVDPRTAKFNKQKALAVKVPKSKQTRHGYAAVDLVPKRRSADDCNQFIDDINMRTSAYRPAHTQAYSSNDEKERLAEVFTHKGGAALPRELTHPVGPMPSEFRQKQAERDRVEAAKARRRMKQNGGVDPLAGAAEAPAGRERSAKDQLFDQVYGEIKERRQFQEAMEEAGEGKGGRREIANEISSRVSKLSALDPGRAAQVLQELYG</sequence>
<protein>
    <submittedName>
        <fullName evidence="2">Uncharacterized protein</fullName>
    </submittedName>
</protein>
<gene>
    <name evidence="2" type="ORF">TeGR_g5841</name>
</gene>
<name>A0ABQ6N1H3_9STRA</name>
<evidence type="ECO:0000256" key="1">
    <source>
        <dbReference type="SAM" id="MobiDB-lite"/>
    </source>
</evidence>
<evidence type="ECO:0000313" key="3">
    <source>
        <dbReference type="Proteomes" id="UP001165060"/>
    </source>
</evidence>
<feature type="compositionally biased region" description="Basic and acidic residues" evidence="1">
    <location>
        <begin position="198"/>
        <end position="212"/>
    </location>
</feature>
<dbReference type="Pfam" id="PF05250">
    <property type="entry name" value="UPF0193"/>
    <property type="match status" value="1"/>
</dbReference>
<keyword evidence="3" id="KW-1185">Reference proteome</keyword>
<dbReference type="Proteomes" id="UP001165060">
    <property type="component" value="Unassembled WGS sequence"/>
</dbReference>
<dbReference type="PANTHER" id="PTHR28348">
    <property type="entry name" value="UPF0193 PROTEIN EVG1"/>
    <property type="match status" value="1"/>
</dbReference>
<proteinExistence type="predicted"/>
<dbReference type="EMBL" id="BRYB01000779">
    <property type="protein sequence ID" value="GMI37487.1"/>
    <property type="molecule type" value="Genomic_DNA"/>
</dbReference>
<dbReference type="PANTHER" id="PTHR28348:SF1">
    <property type="entry name" value="UPF0193 PROTEIN EVG1"/>
    <property type="match status" value="1"/>
</dbReference>
<reference evidence="2 3" key="1">
    <citation type="journal article" date="2023" name="Commun. Biol.">
        <title>Genome analysis of Parmales, the sister group of diatoms, reveals the evolutionary specialization of diatoms from phago-mixotrophs to photoautotrophs.</title>
        <authorList>
            <person name="Ban H."/>
            <person name="Sato S."/>
            <person name="Yoshikawa S."/>
            <person name="Yamada K."/>
            <person name="Nakamura Y."/>
            <person name="Ichinomiya M."/>
            <person name="Sato N."/>
            <person name="Blanc-Mathieu R."/>
            <person name="Endo H."/>
            <person name="Kuwata A."/>
            <person name="Ogata H."/>
        </authorList>
    </citation>
    <scope>NUCLEOTIDE SEQUENCE [LARGE SCALE GENOMIC DNA]</scope>
</reference>
<feature type="region of interest" description="Disordered" evidence="1">
    <location>
        <begin position="184"/>
        <end position="244"/>
    </location>
</feature>
<accession>A0ABQ6N1H3</accession>
<comment type="caution">
    <text evidence="2">The sequence shown here is derived from an EMBL/GenBank/DDBJ whole genome shotgun (WGS) entry which is preliminary data.</text>
</comment>